<dbReference type="Pfam" id="PF13649">
    <property type="entry name" value="Methyltransf_25"/>
    <property type="match status" value="1"/>
</dbReference>
<sequence>MSTSNRLQTSPEIVAYYAAEYDEADRLHATASGRLELLRTRELLRRHLPAAPGRVLDVGGGPGIHAQWLIEDGYSVHILDPVPRHLEQAAAHAPSCSTELGDARHLNAPGGSFDAVLLLGPLYHLATRADRVRALAEAARVVKPGGLVAAAGISRYSLLQDYTVHAELTPELLHGEVATVLRTGSYDGSRGFTTAHFHTAAELAAEAADASLSGITVAGIEGPGWAYLRAAERVAGEALHGSPLLTGAIETARLADELCEFADSSAHLLLTGRAVM</sequence>
<dbReference type="GO" id="GO:0008168">
    <property type="term" value="F:methyltransferase activity"/>
    <property type="evidence" value="ECO:0007669"/>
    <property type="project" value="TreeGrafter"/>
</dbReference>
<evidence type="ECO:0000259" key="1">
    <source>
        <dbReference type="Pfam" id="PF13649"/>
    </source>
</evidence>
<organism evidence="2 3">
    <name type="scientific">Streptomyces filamentosus</name>
    <name type="common">Streptomyces roseosporus</name>
    <dbReference type="NCBI Taxonomy" id="67294"/>
    <lineage>
        <taxon>Bacteria</taxon>
        <taxon>Bacillati</taxon>
        <taxon>Actinomycetota</taxon>
        <taxon>Actinomycetes</taxon>
        <taxon>Kitasatosporales</taxon>
        <taxon>Streptomycetaceae</taxon>
        <taxon>Streptomyces</taxon>
    </lineage>
</organism>
<dbReference type="RefSeq" id="WP_190043262.1">
    <property type="nucleotide sequence ID" value="NZ_BNBE01000002.1"/>
</dbReference>
<dbReference type="InterPro" id="IPR041698">
    <property type="entry name" value="Methyltransf_25"/>
</dbReference>
<comment type="caution">
    <text evidence="2">The sequence shown here is derived from an EMBL/GenBank/DDBJ whole genome shotgun (WGS) entry which is preliminary data.</text>
</comment>
<dbReference type="EMBL" id="BNBE01000002">
    <property type="protein sequence ID" value="GHG13193.1"/>
    <property type="molecule type" value="Genomic_DNA"/>
</dbReference>
<evidence type="ECO:0000313" key="2">
    <source>
        <dbReference type="EMBL" id="GHG13193.1"/>
    </source>
</evidence>
<dbReference type="Proteomes" id="UP000632849">
    <property type="component" value="Unassembled WGS sequence"/>
</dbReference>
<dbReference type="Gene3D" id="3.40.50.150">
    <property type="entry name" value="Vaccinia Virus protein VP39"/>
    <property type="match status" value="1"/>
</dbReference>
<reference evidence="2" key="1">
    <citation type="journal article" date="2014" name="Int. J. Syst. Evol. Microbiol.">
        <title>Complete genome sequence of Corynebacterium casei LMG S-19264T (=DSM 44701T), isolated from a smear-ripened cheese.</title>
        <authorList>
            <consortium name="US DOE Joint Genome Institute (JGI-PGF)"/>
            <person name="Walter F."/>
            <person name="Albersmeier A."/>
            <person name="Kalinowski J."/>
            <person name="Ruckert C."/>
        </authorList>
    </citation>
    <scope>NUCLEOTIDE SEQUENCE</scope>
    <source>
        <strain evidence="2">JCM 4122</strain>
    </source>
</reference>
<dbReference type="AlphaFoldDB" id="A0A919ERF4"/>
<dbReference type="CDD" id="cd02440">
    <property type="entry name" value="AdoMet_MTases"/>
    <property type="match status" value="1"/>
</dbReference>
<name>A0A919ERF4_STRFL</name>
<gene>
    <name evidence="2" type="ORF">GCM10017667_53680</name>
</gene>
<dbReference type="SUPFAM" id="SSF53335">
    <property type="entry name" value="S-adenosyl-L-methionine-dependent methyltransferases"/>
    <property type="match status" value="1"/>
</dbReference>
<protein>
    <recommendedName>
        <fullName evidence="1">Methyltransferase domain-containing protein</fullName>
    </recommendedName>
</protein>
<evidence type="ECO:0000313" key="3">
    <source>
        <dbReference type="Proteomes" id="UP000632849"/>
    </source>
</evidence>
<keyword evidence="3" id="KW-1185">Reference proteome</keyword>
<dbReference type="InterPro" id="IPR029063">
    <property type="entry name" value="SAM-dependent_MTases_sf"/>
</dbReference>
<feature type="domain" description="Methyltransferase" evidence="1">
    <location>
        <begin position="55"/>
        <end position="146"/>
    </location>
</feature>
<reference evidence="2" key="2">
    <citation type="submission" date="2020-09" db="EMBL/GenBank/DDBJ databases">
        <authorList>
            <person name="Sun Q."/>
            <person name="Ohkuma M."/>
        </authorList>
    </citation>
    <scope>NUCLEOTIDE SEQUENCE</scope>
    <source>
        <strain evidence="2">JCM 4122</strain>
    </source>
</reference>
<accession>A0A919ERF4</accession>
<proteinExistence type="predicted"/>
<dbReference type="PANTHER" id="PTHR43464">
    <property type="entry name" value="METHYLTRANSFERASE"/>
    <property type="match status" value="1"/>
</dbReference>